<evidence type="ECO:0000313" key="2">
    <source>
        <dbReference type="Proteomes" id="UP000294360"/>
    </source>
</evidence>
<sequence length="137" mass="14735">MGPTAEMFDMFIKRSLVQAVAGGVLVPAFLLFPPLEAFAKPTRLDCTLTSAGTDGKDTSRQASVTFDEEANTLVFDAGSQRRDLGKVTISTITIDGYTDDLSIGIDRSSWHIVVQTYAQDHVRAEFGVCKPAAAPAH</sequence>
<dbReference type="EMBL" id="LR536450">
    <property type="protein sequence ID" value="VFU08600.1"/>
    <property type="molecule type" value="Genomic_DNA"/>
</dbReference>
<reference evidence="1 2" key="1">
    <citation type="submission" date="2019-03" db="EMBL/GenBank/DDBJ databases">
        <authorList>
            <person name="Kox A.R. M."/>
        </authorList>
    </citation>
    <scope>NUCLEOTIDE SEQUENCE [LARGE SCALE GENOMIC DNA]</scope>
    <source>
        <strain evidence="1">MTUNDRAET4 annotated genome</strain>
    </source>
</reference>
<proteinExistence type="predicted"/>
<organism evidence="1 2">
    <name type="scientific">Methylocella tundrae</name>
    <dbReference type="NCBI Taxonomy" id="227605"/>
    <lineage>
        <taxon>Bacteria</taxon>
        <taxon>Pseudomonadati</taxon>
        <taxon>Pseudomonadota</taxon>
        <taxon>Alphaproteobacteria</taxon>
        <taxon>Hyphomicrobiales</taxon>
        <taxon>Beijerinckiaceae</taxon>
        <taxon>Methylocella</taxon>
    </lineage>
</organism>
<dbReference type="Proteomes" id="UP000294360">
    <property type="component" value="Chromosome"/>
</dbReference>
<gene>
    <name evidence="1" type="ORF">MTUNDRAET4_1707</name>
</gene>
<dbReference type="AlphaFoldDB" id="A0A4U8YYM9"/>
<accession>A0A4U8YYM9</accession>
<name>A0A4U8YYM9_METTU</name>
<dbReference type="KEGG" id="mtun:MTUNDRAET4_1707"/>
<evidence type="ECO:0000313" key="1">
    <source>
        <dbReference type="EMBL" id="VFU08600.1"/>
    </source>
</evidence>
<protein>
    <submittedName>
        <fullName evidence="1">Uncharacterized protein</fullName>
    </submittedName>
</protein>
<dbReference type="RefSeq" id="WP_134488642.1">
    <property type="nucleotide sequence ID" value="NZ_CP139089.1"/>
</dbReference>